<organism evidence="2 3">
    <name type="scientific">Penicillium brevicompactum</name>
    <dbReference type="NCBI Taxonomy" id="5074"/>
    <lineage>
        <taxon>Eukaryota</taxon>
        <taxon>Fungi</taxon>
        <taxon>Dikarya</taxon>
        <taxon>Ascomycota</taxon>
        <taxon>Pezizomycotina</taxon>
        <taxon>Eurotiomycetes</taxon>
        <taxon>Eurotiomycetidae</taxon>
        <taxon>Eurotiales</taxon>
        <taxon>Aspergillaceae</taxon>
        <taxon>Penicillium</taxon>
    </lineage>
</organism>
<evidence type="ECO:0000313" key="2">
    <source>
        <dbReference type="EMBL" id="KAJ5354932.1"/>
    </source>
</evidence>
<comment type="caution">
    <text evidence="2">The sequence shown here is derived from an EMBL/GenBank/DDBJ whole genome shotgun (WGS) entry which is preliminary data.</text>
</comment>
<protein>
    <submittedName>
        <fullName evidence="2">Uncharacterized protein</fullName>
    </submittedName>
</protein>
<dbReference type="EMBL" id="JAPZBR010000004">
    <property type="protein sequence ID" value="KAJ5354932.1"/>
    <property type="molecule type" value="Genomic_DNA"/>
</dbReference>
<evidence type="ECO:0000313" key="3">
    <source>
        <dbReference type="Proteomes" id="UP001148299"/>
    </source>
</evidence>
<reference evidence="2" key="2">
    <citation type="journal article" date="2023" name="IMA Fungus">
        <title>Comparative genomic study of the Penicillium genus elucidates a diverse pangenome and 15 lateral gene transfer events.</title>
        <authorList>
            <person name="Petersen C."/>
            <person name="Sorensen T."/>
            <person name="Nielsen M.R."/>
            <person name="Sondergaard T.E."/>
            <person name="Sorensen J.L."/>
            <person name="Fitzpatrick D.A."/>
            <person name="Frisvad J.C."/>
            <person name="Nielsen K.L."/>
        </authorList>
    </citation>
    <scope>NUCLEOTIDE SEQUENCE</scope>
    <source>
        <strain evidence="2">IBT 35675</strain>
    </source>
</reference>
<reference evidence="2" key="1">
    <citation type="submission" date="2022-12" db="EMBL/GenBank/DDBJ databases">
        <authorList>
            <person name="Petersen C."/>
        </authorList>
    </citation>
    <scope>NUCLEOTIDE SEQUENCE</scope>
    <source>
        <strain evidence="2">IBT 35675</strain>
    </source>
</reference>
<proteinExistence type="predicted"/>
<dbReference type="AlphaFoldDB" id="A0A9W9R6Z0"/>
<accession>A0A9W9R6Z0</accession>
<sequence length="103" mass="11255">MGPIVRFPQIVIIFNPGLAPLIVFMESTQPWQTLEMPKSASEAKLGPSVSHKPNTSGSPKERQVFQEPGLAGGTEKTPELFHTVLCPEADRKCHRKGGEDSDD</sequence>
<keyword evidence="3" id="KW-1185">Reference proteome</keyword>
<name>A0A9W9R6Z0_PENBR</name>
<feature type="region of interest" description="Disordered" evidence="1">
    <location>
        <begin position="34"/>
        <end position="81"/>
    </location>
</feature>
<dbReference type="Proteomes" id="UP001148299">
    <property type="component" value="Unassembled WGS sequence"/>
</dbReference>
<gene>
    <name evidence="2" type="ORF">N7541_005976</name>
</gene>
<evidence type="ECO:0000256" key="1">
    <source>
        <dbReference type="SAM" id="MobiDB-lite"/>
    </source>
</evidence>